<dbReference type="PANTHER" id="PTHR43804:SF8">
    <property type="entry name" value="PEPTIDE CHAIN RELEASE FACTOR APG3, CHLOROPLASTIC"/>
    <property type="match status" value="1"/>
</dbReference>
<evidence type="ECO:0000256" key="2">
    <source>
        <dbReference type="ARBA" id="ARBA00010835"/>
    </source>
</evidence>
<sequence length="355" mass="39838">MSLPHRFPRAANFIHFQKSCKIHLSYMEPDLSKFRENYKTKYLVDEYERLSAELESAKSMLGVDPEMDALATEDIVLHEASMKELVEKMEYILKEDVVAEEKPREIILEVRAGVGGEEAAIFAQDLALMYQRFAESKGWGWKVVDESQSEMGGYKEATFEITGNGIFDLMKWETGVHRIQRIPATEKSGRIHTSTASVIVLPIRKKATVVINQADLEMSYTRSGGAGGQNVNKVETAVHLVHKPTNIHVHCSVERSQLKNREKAMSILAAKLEQLNDEEELKKNADARSVIGSGDRSEKIRTYNVPQNRVTDHRIKESWHNIDGIFGGDIGAMLQTISERAGSGEMGSAEEGDDE</sequence>
<keyword evidence="3" id="KW-0488">Methylation</keyword>
<feature type="domain" description="Prokaryotic-type class I peptide chain release factors" evidence="6">
    <location>
        <begin position="222"/>
        <end position="238"/>
    </location>
</feature>
<evidence type="ECO:0000256" key="4">
    <source>
        <dbReference type="ARBA" id="ARBA00022917"/>
    </source>
</evidence>
<proteinExistence type="inferred from homology"/>
<organism evidence="7 8">
    <name type="scientific">Candidatus Lloydbacteria bacterium RIFCSPHIGHO2_01_FULL_49_22</name>
    <dbReference type="NCBI Taxonomy" id="1798658"/>
    <lineage>
        <taxon>Bacteria</taxon>
        <taxon>Candidatus Lloydiibacteriota</taxon>
    </lineage>
</organism>
<dbReference type="InterPro" id="IPR050057">
    <property type="entry name" value="Prokaryotic/Mito_RF"/>
</dbReference>
<dbReference type="Pfam" id="PF00472">
    <property type="entry name" value="RF-1"/>
    <property type="match status" value="1"/>
</dbReference>
<dbReference type="Pfam" id="PF03462">
    <property type="entry name" value="PCRF"/>
    <property type="match status" value="1"/>
</dbReference>
<dbReference type="Proteomes" id="UP000177122">
    <property type="component" value="Unassembled WGS sequence"/>
</dbReference>
<keyword evidence="5" id="KW-0175">Coiled coil</keyword>
<dbReference type="AlphaFoldDB" id="A0A1G2CXC5"/>
<dbReference type="EMBL" id="MHLI01000006">
    <property type="protein sequence ID" value="OGZ05882.1"/>
    <property type="molecule type" value="Genomic_DNA"/>
</dbReference>
<dbReference type="InterPro" id="IPR005139">
    <property type="entry name" value="PCRF"/>
</dbReference>
<dbReference type="GO" id="GO:0003747">
    <property type="term" value="F:translation release factor activity"/>
    <property type="evidence" value="ECO:0007669"/>
    <property type="project" value="InterPro"/>
</dbReference>
<protein>
    <submittedName>
        <fullName evidence="7">Peptide chain release factor 1</fullName>
    </submittedName>
</protein>
<evidence type="ECO:0000313" key="7">
    <source>
        <dbReference type="EMBL" id="OGZ05882.1"/>
    </source>
</evidence>
<comment type="similarity">
    <text evidence="2">Belongs to the prokaryotic/mitochondrial release factor family.</text>
</comment>
<evidence type="ECO:0000313" key="8">
    <source>
        <dbReference type="Proteomes" id="UP000177122"/>
    </source>
</evidence>
<keyword evidence="4" id="KW-0648">Protein biosynthesis</keyword>
<evidence type="ECO:0000256" key="5">
    <source>
        <dbReference type="SAM" id="Coils"/>
    </source>
</evidence>
<dbReference type="PANTHER" id="PTHR43804">
    <property type="entry name" value="LD18447P"/>
    <property type="match status" value="1"/>
</dbReference>
<dbReference type="GO" id="GO:0005737">
    <property type="term" value="C:cytoplasm"/>
    <property type="evidence" value="ECO:0007669"/>
    <property type="project" value="UniProtKB-ARBA"/>
</dbReference>
<evidence type="ECO:0000256" key="3">
    <source>
        <dbReference type="ARBA" id="ARBA00022481"/>
    </source>
</evidence>
<evidence type="ECO:0000256" key="1">
    <source>
        <dbReference type="ARBA" id="ARBA00002986"/>
    </source>
</evidence>
<comment type="function">
    <text evidence="1">Peptide chain release factor 1 directs the termination of translation in response to the peptide chain termination codons UAG and UAA.</text>
</comment>
<dbReference type="InterPro" id="IPR000352">
    <property type="entry name" value="Pep_chain_release_fac_I"/>
</dbReference>
<dbReference type="PROSITE" id="PS00745">
    <property type="entry name" value="RF_PROK_I"/>
    <property type="match status" value="1"/>
</dbReference>
<reference evidence="7 8" key="1">
    <citation type="journal article" date="2016" name="Nat. Commun.">
        <title>Thousands of microbial genomes shed light on interconnected biogeochemical processes in an aquifer system.</title>
        <authorList>
            <person name="Anantharaman K."/>
            <person name="Brown C.T."/>
            <person name="Hug L.A."/>
            <person name="Sharon I."/>
            <person name="Castelle C.J."/>
            <person name="Probst A.J."/>
            <person name="Thomas B.C."/>
            <person name="Singh A."/>
            <person name="Wilkins M.J."/>
            <person name="Karaoz U."/>
            <person name="Brodie E.L."/>
            <person name="Williams K.H."/>
            <person name="Hubbard S.S."/>
            <person name="Banfield J.F."/>
        </authorList>
    </citation>
    <scope>NUCLEOTIDE SEQUENCE [LARGE SCALE GENOMIC DNA]</scope>
</reference>
<dbReference type="Gene3D" id="3.30.70.1660">
    <property type="match status" value="1"/>
</dbReference>
<dbReference type="SUPFAM" id="SSF75620">
    <property type="entry name" value="Release factor"/>
    <property type="match status" value="1"/>
</dbReference>
<dbReference type="SMART" id="SM00937">
    <property type="entry name" value="PCRF"/>
    <property type="match status" value="1"/>
</dbReference>
<dbReference type="InterPro" id="IPR045853">
    <property type="entry name" value="Pep_chain_release_fac_I_sf"/>
</dbReference>
<gene>
    <name evidence="7" type="ORF">A2845_03710</name>
</gene>
<dbReference type="Gene3D" id="3.30.160.20">
    <property type="match status" value="1"/>
</dbReference>
<comment type="caution">
    <text evidence="7">The sequence shown here is derived from an EMBL/GenBank/DDBJ whole genome shotgun (WGS) entry which is preliminary data.</text>
</comment>
<accession>A0A1G2CXC5</accession>
<evidence type="ECO:0000259" key="6">
    <source>
        <dbReference type="PROSITE" id="PS00745"/>
    </source>
</evidence>
<name>A0A1G2CXC5_9BACT</name>
<dbReference type="FunFam" id="3.30.70.1660:FF:000002">
    <property type="entry name" value="Peptide chain release factor 1"/>
    <property type="match status" value="1"/>
</dbReference>
<feature type="coiled-coil region" evidence="5">
    <location>
        <begin position="258"/>
        <end position="288"/>
    </location>
</feature>